<reference evidence="2" key="1">
    <citation type="journal article" date="2014" name="Int. J. Syst. Evol. Microbiol.">
        <title>Complete genome sequence of Corynebacterium casei LMG S-19264T (=DSM 44701T), isolated from a smear-ripened cheese.</title>
        <authorList>
            <consortium name="US DOE Joint Genome Institute (JGI-PGF)"/>
            <person name="Walter F."/>
            <person name="Albersmeier A."/>
            <person name="Kalinowski J."/>
            <person name="Ruckert C."/>
        </authorList>
    </citation>
    <scope>NUCLEOTIDE SEQUENCE</scope>
    <source>
        <strain evidence="2">NBRC 110023</strain>
    </source>
</reference>
<sequence length="283" mass="31530">MLKRNKLVIHKLLVFLLLSLLLQSAFVNAKDIANAKERVQIAIIVDDIGAKASDEAAFLLPKNVTFSILPHTEYSTKFSYFAADQNREVMLHMPMESLNGENLGEGAIFADMYPSEVENAILDALQTVPHAVGVNNHMGSKLTQMTLQMRSVMSVLHSTNLFFIDSRTTKFTKAGALANEIGVTAASRHIFLDHYQNEAFLRKQLNALLRKARKSGKAIGIAHPYPVTLSFLNEYLMDLPNDVELVTVSEFLQEKNKFRFNPRLTAKSLNTVDAAPISLSLPQ</sequence>
<dbReference type="Proteomes" id="UP001156601">
    <property type="component" value="Unassembled WGS sequence"/>
</dbReference>
<dbReference type="AlphaFoldDB" id="A0AA37SYM1"/>
<gene>
    <name evidence="2" type="primary">yibQ</name>
    <name evidence="2" type="ORF">GCM10007852_34300</name>
</gene>
<dbReference type="CDD" id="cd10936">
    <property type="entry name" value="CE4_DAC2"/>
    <property type="match status" value="1"/>
</dbReference>
<organism evidence="2 3">
    <name type="scientific">Agaribacter marinus</name>
    <dbReference type="NCBI Taxonomy" id="1431249"/>
    <lineage>
        <taxon>Bacteria</taxon>
        <taxon>Pseudomonadati</taxon>
        <taxon>Pseudomonadota</taxon>
        <taxon>Gammaproteobacteria</taxon>
        <taxon>Alteromonadales</taxon>
        <taxon>Alteromonadaceae</taxon>
        <taxon>Agaribacter</taxon>
    </lineage>
</organism>
<feature type="signal peptide" evidence="1">
    <location>
        <begin position="1"/>
        <end position="29"/>
    </location>
</feature>
<dbReference type="PANTHER" id="PTHR30105">
    <property type="entry name" value="UNCHARACTERIZED YIBQ-RELATED"/>
    <property type="match status" value="1"/>
</dbReference>
<dbReference type="GO" id="GO:0005975">
    <property type="term" value="P:carbohydrate metabolic process"/>
    <property type="evidence" value="ECO:0007669"/>
    <property type="project" value="InterPro"/>
</dbReference>
<dbReference type="PANTHER" id="PTHR30105:SF2">
    <property type="entry name" value="DIVERGENT POLYSACCHARIDE DEACETYLASE SUPERFAMILY"/>
    <property type="match status" value="1"/>
</dbReference>
<dbReference type="InterPro" id="IPR011330">
    <property type="entry name" value="Glyco_hydro/deAcase_b/a-brl"/>
</dbReference>
<keyword evidence="3" id="KW-1185">Reference proteome</keyword>
<evidence type="ECO:0000313" key="3">
    <source>
        <dbReference type="Proteomes" id="UP001156601"/>
    </source>
</evidence>
<keyword evidence="1" id="KW-0732">Signal</keyword>
<reference evidence="2" key="2">
    <citation type="submission" date="2023-01" db="EMBL/GenBank/DDBJ databases">
        <title>Draft genome sequence of Agaribacter marinus strain NBRC 110023.</title>
        <authorList>
            <person name="Sun Q."/>
            <person name="Mori K."/>
        </authorList>
    </citation>
    <scope>NUCLEOTIDE SEQUENCE</scope>
    <source>
        <strain evidence="2">NBRC 110023</strain>
    </source>
</reference>
<feature type="chain" id="PRO_5041248068" description="Divergent polysaccharide deacetylase family protein" evidence="1">
    <location>
        <begin position="30"/>
        <end position="283"/>
    </location>
</feature>
<dbReference type="EMBL" id="BSOT01000011">
    <property type="protein sequence ID" value="GLR72522.1"/>
    <property type="molecule type" value="Genomic_DNA"/>
</dbReference>
<comment type="caution">
    <text evidence="2">The sequence shown here is derived from an EMBL/GenBank/DDBJ whole genome shotgun (WGS) entry which is preliminary data.</text>
</comment>
<dbReference type="Gene3D" id="3.20.20.370">
    <property type="entry name" value="Glycoside hydrolase/deacetylase"/>
    <property type="match status" value="1"/>
</dbReference>
<dbReference type="Pfam" id="PF04748">
    <property type="entry name" value="Polysacc_deac_2"/>
    <property type="match status" value="1"/>
</dbReference>
<dbReference type="RefSeq" id="WP_284218935.1">
    <property type="nucleotide sequence ID" value="NZ_BSOT01000011.1"/>
</dbReference>
<dbReference type="InterPro" id="IPR006837">
    <property type="entry name" value="Divergent_DAC"/>
</dbReference>
<evidence type="ECO:0000313" key="2">
    <source>
        <dbReference type="EMBL" id="GLR72522.1"/>
    </source>
</evidence>
<name>A0AA37SYM1_9ALTE</name>
<protein>
    <recommendedName>
        <fullName evidence="4">Divergent polysaccharide deacetylase family protein</fullName>
    </recommendedName>
</protein>
<proteinExistence type="predicted"/>
<dbReference type="SUPFAM" id="SSF88713">
    <property type="entry name" value="Glycoside hydrolase/deacetylase"/>
    <property type="match status" value="1"/>
</dbReference>
<evidence type="ECO:0000256" key="1">
    <source>
        <dbReference type="SAM" id="SignalP"/>
    </source>
</evidence>
<evidence type="ECO:0008006" key="4">
    <source>
        <dbReference type="Google" id="ProtNLM"/>
    </source>
</evidence>
<accession>A0AA37SYM1</accession>